<dbReference type="Gene3D" id="1.10.10.10">
    <property type="entry name" value="Winged helix-like DNA-binding domain superfamily/Winged helix DNA-binding domain"/>
    <property type="match status" value="1"/>
</dbReference>
<protein>
    <recommendedName>
        <fullName evidence="5">ETS domain-containing protein</fullName>
    </recommendedName>
</protein>
<feature type="region of interest" description="Disordered" evidence="4">
    <location>
        <begin position="392"/>
        <end position="487"/>
    </location>
</feature>
<dbReference type="SUPFAM" id="SSF46785">
    <property type="entry name" value="Winged helix' DNA-binding domain"/>
    <property type="match status" value="1"/>
</dbReference>
<name>A0ABP0GCR3_CLALP</name>
<dbReference type="PANTHER" id="PTHR11849">
    <property type="entry name" value="ETS"/>
    <property type="match status" value="1"/>
</dbReference>
<feature type="compositionally biased region" description="Basic and acidic residues" evidence="4">
    <location>
        <begin position="754"/>
        <end position="765"/>
    </location>
</feature>
<dbReference type="PANTHER" id="PTHR11849:SF133">
    <property type="entry name" value="ETS DOMAIN-CONTAINING PROTEIN"/>
    <property type="match status" value="1"/>
</dbReference>
<comment type="caution">
    <text evidence="6">The sequence shown here is derived from an EMBL/GenBank/DDBJ whole genome shotgun (WGS) entry which is preliminary data.</text>
</comment>
<feature type="compositionally biased region" description="Polar residues" evidence="4">
    <location>
        <begin position="473"/>
        <end position="484"/>
    </location>
</feature>
<feature type="compositionally biased region" description="Basic and acidic residues" evidence="4">
    <location>
        <begin position="779"/>
        <end position="798"/>
    </location>
</feature>
<feature type="compositionally biased region" description="Polar residues" evidence="4">
    <location>
        <begin position="303"/>
        <end position="313"/>
    </location>
</feature>
<dbReference type="InterPro" id="IPR036390">
    <property type="entry name" value="WH_DNA-bd_sf"/>
</dbReference>
<evidence type="ECO:0000256" key="1">
    <source>
        <dbReference type="ARBA" id="ARBA00005562"/>
    </source>
</evidence>
<feature type="region of interest" description="Disordered" evidence="4">
    <location>
        <begin position="872"/>
        <end position="912"/>
    </location>
</feature>
<evidence type="ECO:0000256" key="2">
    <source>
        <dbReference type="ARBA" id="ARBA00023125"/>
    </source>
</evidence>
<accession>A0ABP0GCR3</accession>
<dbReference type="EMBL" id="CAWYQH010000108">
    <property type="protein sequence ID" value="CAK8689571.1"/>
    <property type="molecule type" value="Genomic_DNA"/>
</dbReference>
<feature type="region of interest" description="Disordered" evidence="4">
    <location>
        <begin position="205"/>
        <end position="245"/>
    </location>
</feature>
<evidence type="ECO:0000259" key="5">
    <source>
        <dbReference type="PROSITE" id="PS50061"/>
    </source>
</evidence>
<feature type="domain" description="ETS" evidence="5">
    <location>
        <begin position="103"/>
        <end position="184"/>
    </location>
</feature>
<keyword evidence="2 3" id="KW-0238">DNA-binding</keyword>
<dbReference type="InterPro" id="IPR046328">
    <property type="entry name" value="ETS_fam"/>
</dbReference>
<dbReference type="SMART" id="SM00413">
    <property type="entry name" value="ETS"/>
    <property type="match status" value="1"/>
</dbReference>
<feature type="compositionally biased region" description="Polar residues" evidence="4">
    <location>
        <begin position="893"/>
        <end position="912"/>
    </location>
</feature>
<dbReference type="PRINTS" id="PR00454">
    <property type="entry name" value="ETSDOMAIN"/>
</dbReference>
<evidence type="ECO:0000256" key="3">
    <source>
        <dbReference type="RuleBase" id="RU004019"/>
    </source>
</evidence>
<feature type="compositionally biased region" description="Low complexity" evidence="4">
    <location>
        <begin position="392"/>
        <end position="405"/>
    </location>
</feature>
<reference evidence="6 7" key="1">
    <citation type="submission" date="2024-02" db="EMBL/GenBank/DDBJ databases">
        <authorList>
            <person name="Daric V."/>
            <person name="Darras S."/>
        </authorList>
    </citation>
    <scope>NUCLEOTIDE SEQUENCE [LARGE SCALE GENOMIC DNA]</scope>
</reference>
<evidence type="ECO:0000313" key="7">
    <source>
        <dbReference type="Proteomes" id="UP001642483"/>
    </source>
</evidence>
<feature type="region of interest" description="Disordered" evidence="4">
    <location>
        <begin position="258"/>
        <end position="317"/>
    </location>
</feature>
<keyword evidence="3" id="KW-0539">Nucleus</keyword>
<dbReference type="PROSITE" id="PS00346">
    <property type="entry name" value="ETS_DOMAIN_2"/>
    <property type="match status" value="1"/>
</dbReference>
<dbReference type="InterPro" id="IPR036388">
    <property type="entry name" value="WH-like_DNA-bd_sf"/>
</dbReference>
<feature type="compositionally biased region" description="Basic and acidic residues" evidence="4">
    <location>
        <begin position="259"/>
        <end position="269"/>
    </location>
</feature>
<gene>
    <name evidence="6" type="ORF">CVLEPA_LOCUS21557</name>
</gene>
<proteinExistence type="inferred from homology"/>
<dbReference type="Proteomes" id="UP001642483">
    <property type="component" value="Unassembled WGS sequence"/>
</dbReference>
<comment type="similarity">
    <text evidence="1 3">Belongs to the ETS family.</text>
</comment>
<feature type="compositionally biased region" description="Polar residues" evidence="4">
    <location>
        <begin position="276"/>
        <end position="291"/>
    </location>
</feature>
<feature type="compositionally biased region" description="Polar residues" evidence="4">
    <location>
        <begin position="425"/>
        <end position="453"/>
    </location>
</feature>
<dbReference type="InterPro" id="IPR000418">
    <property type="entry name" value="Ets_dom"/>
</dbReference>
<feature type="region of interest" description="Disordered" evidence="4">
    <location>
        <begin position="675"/>
        <end position="719"/>
    </location>
</feature>
<dbReference type="PROSITE" id="PS00345">
    <property type="entry name" value="ETS_DOMAIN_1"/>
    <property type="match status" value="1"/>
</dbReference>
<feature type="region of interest" description="Disordered" evidence="4">
    <location>
        <begin position="630"/>
        <end position="651"/>
    </location>
</feature>
<feature type="region of interest" description="Disordered" evidence="4">
    <location>
        <begin position="735"/>
        <end position="799"/>
    </location>
</feature>
<feature type="compositionally biased region" description="Low complexity" evidence="4">
    <location>
        <begin position="698"/>
        <end position="716"/>
    </location>
</feature>
<dbReference type="PROSITE" id="PS50061">
    <property type="entry name" value="ETS_DOMAIN_3"/>
    <property type="match status" value="1"/>
</dbReference>
<comment type="subcellular location">
    <subcellularLocation>
        <location evidence="3">Nucleus</location>
    </subcellularLocation>
</comment>
<dbReference type="Pfam" id="PF00178">
    <property type="entry name" value="Ets"/>
    <property type="match status" value="1"/>
</dbReference>
<organism evidence="6 7">
    <name type="scientific">Clavelina lepadiformis</name>
    <name type="common">Light-bulb sea squirt</name>
    <name type="synonym">Ascidia lepadiformis</name>
    <dbReference type="NCBI Taxonomy" id="159417"/>
    <lineage>
        <taxon>Eukaryota</taxon>
        <taxon>Metazoa</taxon>
        <taxon>Chordata</taxon>
        <taxon>Tunicata</taxon>
        <taxon>Ascidiacea</taxon>
        <taxon>Aplousobranchia</taxon>
        <taxon>Clavelinidae</taxon>
        <taxon>Clavelina</taxon>
    </lineage>
</organism>
<keyword evidence="7" id="KW-1185">Reference proteome</keyword>
<evidence type="ECO:0000256" key="4">
    <source>
        <dbReference type="SAM" id="MobiDB-lite"/>
    </source>
</evidence>
<evidence type="ECO:0000313" key="6">
    <source>
        <dbReference type="EMBL" id="CAK8689571.1"/>
    </source>
</evidence>
<feature type="compositionally biased region" description="Basic and acidic residues" evidence="4">
    <location>
        <begin position="735"/>
        <end position="746"/>
    </location>
</feature>
<sequence length="983" mass="108514">MMTLKYDNTVVDQQPSKAVERLEGANQSVDVLDCHFINKESLSTNSFGSGKDANSPDTNHMRQCEDTMDEMDLQGPPLEKRICMNNMQQQIGSHLPRVLDMNVTLWQFLLELLMDPSANSHLISWTSTDGEFKLHNSEEVARLWGLRKNKTNMNYDKLSRALRYYYDKNIIKKVNGQKFVYKFVSFPEIIKTETKIPFRVKMERLTHSDGGSNGPADEEDGNPPSPTLSNSPPSMVVNRPDTSDDGLRYYLHCQQQLSHSEEKDFEGSIKSRRKPPSQNDVLSSQRRLLTSHNERDSHGRLSPSHSQDSWSLRESNDENRKYAQDALSYNAHSSDVSRMSLNATSAAVAAAAALSAASLTEEERARNAGATAAFWAGIRQVVAAAAAASTSTASEASSHGHSSNAVESDREHHRSQVSGKKYYNENLSSSGTWDRHNSNNNHRQSFCPSNRSYQQDQQQAQQSGSEKLKRHQLSPTYHSGSRQSPQRDAEALLFLQQHYQEQDMRRGPDFSYPRHKLTQEDLIKRNKKALADALLARAPNYLANTAPRSPSMLPMLSGQKRKYDDILTEHPTSSCRREDAVSKSSFEKVHSKVELSDAVKLQKPKEEVNHTSSFPDGYAKYRAIGLRKCSPSEDAKPISPVALRGSRSSPVNNEESALALIMNGEHSNVVSKNLSTKKDTSTDAPLDLCTSPKGSGGSLLSSPRSENSSPVSPHSSMDILLRMPKVDCQAERSEIAREKEKTKSKSPELIPAPEQREALEKENRAETGSIKHRRLTGKKSIDRKPSPIDLSRSTRTDNDNDFDVMSSTLFQQFPGLRNGSLLAYDGKSINTPDAVCRKTPSDTTASFFPSSMVMTPSPMVIPSITFWSTLSPMPTNNVKPEKDTSKFGGSRDANGSDNTSGGKDRNTSPASLKSSTVFQFPSVVNGQMTFAGVPVRPIAAALGQPIPANQVSSVASQLTSHMSSVASPMNLLSPKSIASLTTS</sequence>